<dbReference type="OrthoDB" id="73919at2759"/>
<evidence type="ECO:0000256" key="5">
    <source>
        <dbReference type="ARBA" id="ARBA00023121"/>
    </source>
</evidence>
<protein>
    <recommendedName>
        <fullName evidence="7">C2 domain-containing protein</fullName>
    </recommendedName>
</protein>
<evidence type="ECO:0000256" key="2">
    <source>
        <dbReference type="ARBA" id="ARBA00022468"/>
    </source>
</evidence>
<dbReference type="AlphaFoldDB" id="A0A8J5IG75"/>
<comment type="caution">
    <text evidence="8">The sequence shown here is derived from an EMBL/GenBank/DDBJ whole genome shotgun (WGS) entry which is preliminary data.</text>
</comment>
<dbReference type="GO" id="GO:0005096">
    <property type="term" value="F:GTPase activator activity"/>
    <property type="evidence" value="ECO:0007669"/>
    <property type="project" value="UniProtKB-KW"/>
</dbReference>
<proteinExistence type="predicted"/>
<comment type="subcellular location">
    <subcellularLocation>
        <location evidence="1">Membrane</location>
    </subcellularLocation>
</comment>
<evidence type="ECO:0000256" key="6">
    <source>
        <dbReference type="ARBA" id="ARBA00023136"/>
    </source>
</evidence>
<gene>
    <name evidence="8" type="ORF">ZIOFF_008368</name>
</gene>
<name>A0A8J5IG75_ZINOF</name>
<evidence type="ECO:0000256" key="1">
    <source>
        <dbReference type="ARBA" id="ARBA00004370"/>
    </source>
</evidence>
<accession>A0A8J5IG75</accession>
<dbReference type="InterPro" id="IPR044562">
    <property type="entry name" value="CAR1-11"/>
</dbReference>
<dbReference type="PROSITE" id="PS50004">
    <property type="entry name" value="C2"/>
    <property type="match status" value="1"/>
</dbReference>
<dbReference type="InterPro" id="IPR000008">
    <property type="entry name" value="C2_dom"/>
</dbReference>
<keyword evidence="9" id="KW-1185">Reference proteome</keyword>
<dbReference type="PANTHER" id="PTHR45933:SF5">
    <property type="entry name" value="PROTEIN C2-DOMAIN ABA-RELATED 4"/>
    <property type="match status" value="1"/>
</dbReference>
<organism evidence="8 9">
    <name type="scientific">Zingiber officinale</name>
    <name type="common">Ginger</name>
    <name type="synonym">Amomum zingiber</name>
    <dbReference type="NCBI Taxonomy" id="94328"/>
    <lineage>
        <taxon>Eukaryota</taxon>
        <taxon>Viridiplantae</taxon>
        <taxon>Streptophyta</taxon>
        <taxon>Embryophyta</taxon>
        <taxon>Tracheophyta</taxon>
        <taxon>Spermatophyta</taxon>
        <taxon>Magnoliopsida</taxon>
        <taxon>Liliopsida</taxon>
        <taxon>Zingiberales</taxon>
        <taxon>Zingiberaceae</taxon>
        <taxon>Zingiber</taxon>
    </lineage>
</organism>
<dbReference type="Pfam" id="PF00168">
    <property type="entry name" value="C2"/>
    <property type="match status" value="1"/>
</dbReference>
<keyword evidence="3" id="KW-0479">Metal-binding</keyword>
<dbReference type="EMBL" id="JACMSC010000002">
    <property type="protein sequence ID" value="KAG6534481.1"/>
    <property type="molecule type" value="Genomic_DNA"/>
</dbReference>
<reference evidence="8 9" key="1">
    <citation type="submission" date="2020-08" db="EMBL/GenBank/DDBJ databases">
        <title>Plant Genome Project.</title>
        <authorList>
            <person name="Zhang R.-G."/>
        </authorList>
    </citation>
    <scope>NUCLEOTIDE SEQUENCE [LARGE SCALE GENOMIC DNA]</scope>
    <source>
        <tissue evidence="8">Rhizome</tissue>
    </source>
</reference>
<feature type="domain" description="C2" evidence="7">
    <location>
        <begin position="1"/>
        <end position="110"/>
    </location>
</feature>
<evidence type="ECO:0000256" key="4">
    <source>
        <dbReference type="ARBA" id="ARBA00022837"/>
    </source>
</evidence>
<sequence length="171" mass="19343">MVTAAESLLGLLCVRVKRGINLAVRDVLFGSSDPYVVLSVSPKQKVKTRVIKHNTNPVWNEDLTLSIKDPSVPVRLEVYDKDTFTVDDPMGEAEVDIAPFVEIVKMSLKNVPNGRVIATVEPRRNNCLAEQSRIYFTNGKVRQDVVVRLRNVERGEIELQLQWVSIPGYRR</sequence>
<dbReference type="CDD" id="cd04038">
    <property type="entry name" value="C2_ArfGAP"/>
    <property type="match status" value="1"/>
</dbReference>
<evidence type="ECO:0000259" key="7">
    <source>
        <dbReference type="PROSITE" id="PS50004"/>
    </source>
</evidence>
<keyword evidence="6" id="KW-0472">Membrane</keyword>
<evidence type="ECO:0000313" key="9">
    <source>
        <dbReference type="Proteomes" id="UP000734854"/>
    </source>
</evidence>
<dbReference type="GO" id="GO:0046872">
    <property type="term" value="F:metal ion binding"/>
    <property type="evidence" value="ECO:0007669"/>
    <property type="project" value="UniProtKB-KW"/>
</dbReference>
<evidence type="ECO:0000313" key="8">
    <source>
        <dbReference type="EMBL" id="KAG6534481.1"/>
    </source>
</evidence>
<dbReference type="SMART" id="SM00239">
    <property type="entry name" value="C2"/>
    <property type="match status" value="1"/>
</dbReference>
<keyword evidence="5" id="KW-0446">Lipid-binding</keyword>
<dbReference type="Proteomes" id="UP000734854">
    <property type="component" value="Unassembled WGS sequence"/>
</dbReference>
<keyword evidence="4" id="KW-0106">Calcium</keyword>
<dbReference type="GO" id="GO:0008289">
    <property type="term" value="F:lipid binding"/>
    <property type="evidence" value="ECO:0007669"/>
    <property type="project" value="UniProtKB-KW"/>
</dbReference>
<dbReference type="GO" id="GO:0016020">
    <property type="term" value="C:membrane"/>
    <property type="evidence" value="ECO:0007669"/>
    <property type="project" value="UniProtKB-SubCell"/>
</dbReference>
<dbReference type="PANTHER" id="PTHR45933">
    <property type="entry name" value="PROTEIN C2-DOMAIN ABA-RELATED 4"/>
    <property type="match status" value="1"/>
</dbReference>
<evidence type="ECO:0000256" key="3">
    <source>
        <dbReference type="ARBA" id="ARBA00022723"/>
    </source>
</evidence>
<keyword evidence="2" id="KW-0343">GTPase activation</keyword>